<dbReference type="EMBL" id="CAUYUJ010016378">
    <property type="protein sequence ID" value="CAK0864579.1"/>
    <property type="molecule type" value="Genomic_DNA"/>
</dbReference>
<comment type="caution">
    <text evidence="2">The sequence shown here is derived from an EMBL/GenBank/DDBJ whole genome shotgun (WGS) entry which is preliminary data.</text>
</comment>
<feature type="region of interest" description="Disordered" evidence="1">
    <location>
        <begin position="134"/>
        <end position="171"/>
    </location>
</feature>
<feature type="region of interest" description="Disordered" evidence="1">
    <location>
        <begin position="1"/>
        <end position="27"/>
    </location>
</feature>
<gene>
    <name evidence="2" type="ORF">PCOR1329_LOCUS52412</name>
</gene>
<organism evidence="2 3">
    <name type="scientific">Prorocentrum cordatum</name>
    <dbReference type="NCBI Taxonomy" id="2364126"/>
    <lineage>
        <taxon>Eukaryota</taxon>
        <taxon>Sar</taxon>
        <taxon>Alveolata</taxon>
        <taxon>Dinophyceae</taxon>
        <taxon>Prorocentrales</taxon>
        <taxon>Prorocentraceae</taxon>
        <taxon>Prorocentrum</taxon>
    </lineage>
</organism>
<feature type="non-terminal residue" evidence="2">
    <location>
        <position position="171"/>
    </location>
</feature>
<sequence length="171" mass="17597">KAHVSLIQTHGEDDGAQGPDVGQPPGHDVTEAEAARLVVARHEHYGLAADVDNLRDRLETAKGSQAQLRAKVQAQGAAMEALHLRAAASGGAAQQAQHLTQAVVLYMKALIGTFLAAGLACGGCVVTWQKPRHCCPSSRGEDGGAPKLGLKARRPPGAAARPPPVDGADGE</sequence>
<proteinExistence type="predicted"/>
<evidence type="ECO:0000313" key="3">
    <source>
        <dbReference type="Proteomes" id="UP001189429"/>
    </source>
</evidence>
<feature type="non-terminal residue" evidence="2">
    <location>
        <position position="1"/>
    </location>
</feature>
<evidence type="ECO:0000313" key="2">
    <source>
        <dbReference type="EMBL" id="CAK0864579.1"/>
    </source>
</evidence>
<name>A0ABN9V0S9_9DINO</name>
<reference evidence="2" key="1">
    <citation type="submission" date="2023-10" db="EMBL/GenBank/DDBJ databases">
        <authorList>
            <person name="Chen Y."/>
            <person name="Shah S."/>
            <person name="Dougan E. K."/>
            <person name="Thang M."/>
            <person name="Chan C."/>
        </authorList>
    </citation>
    <scope>NUCLEOTIDE SEQUENCE [LARGE SCALE GENOMIC DNA]</scope>
</reference>
<protein>
    <submittedName>
        <fullName evidence="2">Uncharacterized protein</fullName>
    </submittedName>
</protein>
<evidence type="ECO:0000256" key="1">
    <source>
        <dbReference type="SAM" id="MobiDB-lite"/>
    </source>
</evidence>
<keyword evidence="3" id="KW-1185">Reference proteome</keyword>
<dbReference type="Proteomes" id="UP001189429">
    <property type="component" value="Unassembled WGS sequence"/>
</dbReference>
<accession>A0ABN9V0S9</accession>